<dbReference type="Pfam" id="PF13577">
    <property type="entry name" value="SnoaL_4"/>
    <property type="match status" value="1"/>
</dbReference>
<sequence length="168" mass="18704">MQAIADRVEIEALRGELTDAVMMQDYDRVESLFSPDAAMRWPHIGKEFVGRDEIRAGIEWGQGLWEFFVQNVHPGIIRIDGDTAVGRAYIQEFGRMRDGSSHLNYALYHDRYQRTGEGWKFTERVYEVIYLDPTPLAGSPLLIAPAGNPLPAAPAALARSATGSEPLG</sequence>
<gene>
    <name evidence="2" type="ORF">GCM10012278_69350</name>
</gene>
<dbReference type="InterPro" id="IPR037401">
    <property type="entry name" value="SnoaL-like"/>
</dbReference>
<reference evidence="2" key="2">
    <citation type="submission" date="2020-09" db="EMBL/GenBank/DDBJ databases">
        <authorList>
            <person name="Sun Q."/>
            <person name="Zhou Y."/>
        </authorList>
    </citation>
    <scope>NUCLEOTIDE SEQUENCE</scope>
    <source>
        <strain evidence="2">CGMCC 4.7430</strain>
    </source>
</reference>
<feature type="domain" description="SnoaL-like" evidence="1">
    <location>
        <begin position="3"/>
        <end position="124"/>
    </location>
</feature>
<dbReference type="AlphaFoldDB" id="A0A918AER7"/>
<proteinExistence type="predicted"/>
<dbReference type="RefSeq" id="WP_225277889.1">
    <property type="nucleotide sequence ID" value="NZ_BMNK01000016.1"/>
</dbReference>
<evidence type="ECO:0000313" key="2">
    <source>
        <dbReference type="EMBL" id="GGP14262.1"/>
    </source>
</evidence>
<keyword evidence="3" id="KW-1185">Reference proteome</keyword>
<accession>A0A918AER7</accession>
<dbReference type="EMBL" id="BMNK01000016">
    <property type="protein sequence ID" value="GGP14262.1"/>
    <property type="molecule type" value="Genomic_DNA"/>
</dbReference>
<dbReference type="Gene3D" id="3.10.450.50">
    <property type="match status" value="1"/>
</dbReference>
<dbReference type="SUPFAM" id="SSF54427">
    <property type="entry name" value="NTF2-like"/>
    <property type="match status" value="1"/>
</dbReference>
<evidence type="ECO:0000259" key="1">
    <source>
        <dbReference type="Pfam" id="PF13577"/>
    </source>
</evidence>
<organism evidence="2 3">
    <name type="scientific">Nonomuraea glycinis</name>
    <dbReference type="NCBI Taxonomy" id="2047744"/>
    <lineage>
        <taxon>Bacteria</taxon>
        <taxon>Bacillati</taxon>
        <taxon>Actinomycetota</taxon>
        <taxon>Actinomycetes</taxon>
        <taxon>Streptosporangiales</taxon>
        <taxon>Streptosporangiaceae</taxon>
        <taxon>Nonomuraea</taxon>
    </lineage>
</organism>
<dbReference type="Proteomes" id="UP000660745">
    <property type="component" value="Unassembled WGS sequence"/>
</dbReference>
<protein>
    <recommendedName>
        <fullName evidence="1">SnoaL-like domain-containing protein</fullName>
    </recommendedName>
</protein>
<dbReference type="InterPro" id="IPR032710">
    <property type="entry name" value="NTF2-like_dom_sf"/>
</dbReference>
<comment type="caution">
    <text evidence="2">The sequence shown here is derived from an EMBL/GenBank/DDBJ whole genome shotgun (WGS) entry which is preliminary data.</text>
</comment>
<evidence type="ECO:0000313" key="3">
    <source>
        <dbReference type="Proteomes" id="UP000660745"/>
    </source>
</evidence>
<reference evidence="2" key="1">
    <citation type="journal article" date="2014" name="Int. J. Syst. Evol. Microbiol.">
        <title>Complete genome sequence of Corynebacterium casei LMG S-19264T (=DSM 44701T), isolated from a smear-ripened cheese.</title>
        <authorList>
            <consortium name="US DOE Joint Genome Institute (JGI-PGF)"/>
            <person name="Walter F."/>
            <person name="Albersmeier A."/>
            <person name="Kalinowski J."/>
            <person name="Ruckert C."/>
        </authorList>
    </citation>
    <scope>NUCLEOTIDE SEQUENCE</scope>
    <source>
        <strain evidence="2">CGMCC 4.7430</strain>
    </source>
</reference>
<name>A0A918AER7_9ACTN</name>